<dbReference type="InterPro" id="IPR029058">
    <property type="entry name" value="AB_hydrolase_fold"/>
</dbReference>
<dbReference type="AlphaFoldDB" id="A0A543DAF4"/>
<evidence type="ECO:0000313" key="2">
    <source>
        <dbReference type="EMBL" id="TQM06312.1"/>
    </source>
</evidence>
<proteinExistence type="predicted"/>
<dbReference type="RefSeq" id="WP_142060086.1">
    <property type="nucleotide sequence ID" value="NZ_VFPA01000004.1"/>
</dbReference>
<dbReference type="GO" id="GO:0016787">
    <property type="term" value="F:hydrolase activity"/>
    <property type="evidence" value="ECO:0007669"/>
    <property type="project" value="UniProtKB-KW"/>
</dbReference>
<dbReference type="EMBL" id="VFPA01000004">
    <property type="protein sequence ID" value="TQM06312.1"/>
    <property type="molecule type" value="Genomic_DNA"/>
</dbReference>
<dbReference type="InterPro" id="IPR000073">
    <property type="entry name" value="AB_hydrolase_1"/>
</dbReference>
<dbReference type="SUPFAM" id="SSF53474">
    <property type="entry name" value="alpha/beta-Hydrolases"/>
    <property type="match status" value="1"/>
</dbReference>
<dbReference type="OrthoDB" id="63519at2"/>
<sequence length="254" mass="26413">MHSTVTSRDGTVIAYERSGAGPALVMVDPALGYREFDNIRGLGALLAADFTVVTYDRRGRGASTDTTPYAVEREVEDIAAVITAAGGSACVYGFSSGGLLALQAAAAGVGIEKLVLMEPPIGTDDDPADAAFTAEMAELVAAGRRREAVRRFLTGCGVPEQVLAGMEPSMPALDAVAHTLVYDCLISEATGTRLLAKVPTPTLVLDSQGSSDDLTGWAATVAAALPDAHHRSLRGEWHGVPAEDLALVVAEFCR</sequence>
<evidence type="ECO:0000259" key="1">
    <source>
        <dbReference type="Pfam" id="PF12697"/>
    </source>
</evidence>
<feature type="domain" description="AB hydrolase-1" evidence="1">
    <location>
        <begin position="34"/>
        <end position="246"/>
    </location>
</feature>
<keyword evidence="3" id="KW-1185">Reference proteome</keyword>
<comment type="caution">
    <text evidence="2">The sequence shown here is derived from an EMBL/GenBank/DDBJ whole genome shotgun (WGS) entry which is preliminary data.</text>
</comment>
<protein>
    <submittedName>
        <fullName evidence="2">Alpha/beta hydrolase family protein</fullName>
    </submittedName>
</protein>
<evidence type="ECO:0000313" key="3">
    <source>
        <dbReference type="Proteomes" id="UP000315677"/>
    </source>
</evidence>
<dbReference type="Proteomes" id="UP000315677">
    <property type="component" value="Unassembled WGS sequence"/>
</dbReference>
<organism evidence="2 3">
    <name type="scientific">Pseudonocardia kunmingensis</name>
    <dbReference type="NCBI Taxonomy" id="630975"/>
    <lineage>
        <taxon>Bacteria</taxon>
        <taxon>Bacillati</taxon>
        <taxon>Actinomycetota</taxon>
        <taxon>Actinomycetes</taxon>
        <taxon>Pseudonocardiales</taxon>
        <taxon>Pseudonocardiaceae</taxon>
        <taxon>Pseudonocardia</taxon>
    </lineage>
</organism>
<accession>A0A543DAF4</accession>
<reference evidence="2 3" key="1">
    <citation type="submission" date="2019-06" db="EMBL/GenBank/DDBJ databases">
        <title>Sequencing the genomes of 1000 actinobacteria strains.</title>
        <authorList>
            <person name="Klenk H.-P."/>
        </authorList>
    </citation>
    <scope>NUCLEOTIDE SEQUENCE [LARGE SCALE GENOMIC DNA]</scope>
    <source>
        <strain evidence="2 3">DSM 45301</strain>
    </source>
</reference>
<name>A0A543DAF4_9PSEU</name>
<gene>
    <name evidence="2" type="ORF">FB558_6562</name>
</gene>
<dbReference type="Gene3D" id="3.40.50.1820">
    <property type="entry name" value="alpha/beta hydrolase"/>
    <property type="match status" value="1"/>
</dbReference>
<dbReference type="Pfam" id="PF12697">
    <property type="entry name" value="Abhydrolase_6"/>
    <property type="match status" value="1"/>
</dbReference>
<keyword evidence="2" id="KW-0378">Hydrolase</keyword>